<proteinExistence type="predicted"/>
<dbReference type="Proteomes" id="UP000230423">
    <property type="component" value="Unassembled WGS sequence"/>
</dbReference>
<evidence type="ECO:0000313" key="1">
    <source>
        <dbReference type="EMBL" id="PIO77644.1"/>
    </source>
</evidence>
<accession>A0A2G9V578</accession>
<keyword evidence="2" id="KW-1185">Reference proteome</keyword>
<sequence>MEGSYSQSRVREFIHDYHSYLISDHLMSEEDSRTRTDISWKYPEILPFSQPNLLSFVLSHCSARLRWKMALTNCGRVCVTHNRRRLRQRQVKLVRAIHRLRESSHRVLHEAKLHYFVKQLRVIRRVLRALHIALHQSEALAEDSVNSLLHTYVFEDYIRE</sequence>
<reference evidence="1 2" key="1">
    <citation type="submission" date="2015-09" db="EMBL/GenBank/DDBJ databases">
        <title>Draft genome of the parasitic nematode Teladorsagia circumcincta isolate WARC Sus (inbred).</title>
        <authorList>
            <person name="Mitreva M."/>
        </authorList>
    </citation>
    <scope>NUCLEOTIDE SEQUENCE [LARGE SCALE GENOMIC DNA]</scope>
    <source>
        <strain evidence="1 2">S</strain>
    </source>
</reference>
<protein>
    <submittedName>
        <fullName evidence="1">Uncharacterized protein</fullName>
    </submittedName>
</protein>
<evidence type="ECO:0000313" key="2">
    <source>
        <dbReference type="Proteomes" id="UP000230423"/>
    </source>
</evidence>
<organism evidence="1 2">
    <name type="scientific">Teladorsagia circumcincta</name>
    <name type="common">Brown stomach worm</name>
    <name type="synonym">Ostertagia circumcincta</name>
    <dbReference type="NCBI Taxonomy" id="45464"/>
    <lineage>
        <taxon>Eukaryota</taxon>
        <taxon>Metazoa</taxon>
        <taxon>Ecdysozoa</taxon>
        <taxon>Nematoda</taxon>
        <taxon>Chromadorea</taxon>
        <taxon>Rhabditida</taxon>
        <taxon>Rhabditina</taxon>
        <taxon>Rhabditomorpha</taxon>
        <taxon>Strongyloidea</taxon>
        <taxon>Trichostrongylidae</taxon>
        <taxon>Teladorsagia</taxon>
    </lineage>
</organism>
<dbReference type="AlphaFoldDB" id="A0A2G9V578"/>
<name>A0A2G9V578_TELCI</name>
<dbReference type="OrthoDB" id="1910803at2759"/>
<gene>
    <name evidence="1" type="ORF">TELCIR_00225</name>
</gene>
<dbReference type="EMBL" id="KZ344990">
    <property type="protein sequence ID" value="PIO77644.1"/>
    <property type="molecule type" value="Genomic_DNA"/>
</dbReference>